<sequence>MNTNQLQSIEAGLFDKLTNLQTLDLQVNQLQSVP</sequence>
<dbReference type="PROSITE" id="PS51450">
    <property type="entry name" value="LRR"/>
    <property type="match status" value="1"/>
</dbReference>
<dbReference type="SUPFAM" id="SSF52058">
    <property type="entry name" value="L domain-like"/>
    <property type="match status" value="1"/>
</dbReference>
<dbReference type="InterPro" id="IPR001611">
    <property type="entry name" value="Leu-rich_rpt"/>
</dbReference>
<evidence type="ECO:0008006" key="2">
    <source>
        <dbReference type="Google" id="ProtNLM"/>
    </source>
</evidence>
<organism evidence="1">
    <name type="scientific">Petromyzon marinus</name>
    <name type="common">Sea lamprey</name>
    <dbReference type="NCBI Taxonomy" id="7757"/>
    <lineage>
        <taxon>Eukaryota</taxon>
        <taxon>Metazoa</taxon>
        <taxon>Chordata</taxon>
        <taxon>Craniata</taxon>
        <taxon>Vertebrata</taxon>
        <taxon>Cyclostomata</taxon>
        <taxon>Hyperoartia</taxon>
        <taxon>Petromyzontiformes</taxon>
        <taxon>Petromyzontidae</taxon>
        <taxon>Petromyzon</taxon>
    </lineage>
</organism>
<dbReference type="Pfam" id="PF13855">
    <property type="entry name" value="LRR_8"/>
    <property type="match status" value="1"/>
</dbReference>
<accession>S4S0N7</accession>
<reference evidence="1" key="1">
    <citation type="submission" date="2025-08" db="UniProtKB">
        <authorList>
            <consortium name="Ensembl"/>
        </authorList>
    </citation>
    <scope>IDENTIFICATION</scope>
</reference>
<reference evidence="1" key="2">
    <citation type="submission" date="2025-09" db="UniProtKB">
        <authorList>
            <consortium name="Ensembl"/>
        </authorList>
    </citation>
    <scope>IDENTIFICATION</scope>
</reference>
<protein>
    <recommendedName>
        <fullName evidence="2">Variable lymphocyte receptor A cassette</fullName>
    </recommendedName>
</protein>
<evidence type="ECO:0000313" key="1">
    <source>
        <dbReference type="Ensembl" id="ENSPMAP00000011028.1"/>
    </source>
</evidence>
<dbReference type="Gene3D" id="3.80.10.10">
    <property type="entry name" value="Ribonuclease Inhibitor"/>
    <property type="match status" value="1"/>
</dbReference>
<dbReference type="HOGENOM" id="CLU_000288_148_1_1"/>
<name>S4S0N7_PETMA</name>
<proteinExistence type="predicted"/>
<dbReference type="Ensembl" id="ENSPMAT00000011074.1">
    <property type="protein sequence ID" value="ENSPMAP00000011028.1"/>
    <property type="gene ID" value="ENSPMAG00000010048.1"/>
</dbReference>
<dbReference type="InterPro" id="IPR032675">
    <property type="entry name" value="LRR_dom_sf"/>
</dbReference>